<dbReference type="PANTHER" id="PTHR30443:SF0">
    <property type="entry name" value="PHOSPHOETHANOLAMINE TRANSFERASE EPTA"/>
    <property type="match status" value="1"/>
</dbReference>
<sequence length="562" mass="61249">MRIVFKLLLLCASLAIGYAQVADRLASFAGEGTDWVGLGLYGAVAGLCVASLLIAAFLQRAWVRWSYAVLFAFGSLLVGGYQLVVAEHMSYEAFLNMSQAGGSFHEAWAQHGSVMLLGFAEAALLLLGVGLGHGLQSRWLGWRAAWLPLVITALVIAMMFQRGGEGGRGLPPSHIGLAYAAFHAGETLLSPVAERQDVAIQSGKPLAAQDIVLVVDESIAGNYLDINHSGGARSGLLGVEGAHNFGLAAAISHCSASANQTLRYGGTRDDYRRINAEMPSIWSYARAAGFETVYIDAQREGGAYQNLMDEAEMAAVDRWIQYDGVPVLERDHRAARDIAAYSRDGKRQFIFVNKVGAHFPIHDKFPDEFARHQPMLPRGSYRDIVDTGERTGFGGQAQDWVRYRNSYRNTLDWNVGGFFDLLLAQADRQAMTLIYTADHGQDLHEDGGPSRDTHCSPEPEQAEGVVPLVVLDAPEGGAFDWAAAAARKAPTSHYRIFPTLLQLMGYPETAVTGAYGADLLSSERDPFTFNTRFNARLGREPRWLQVDPDTLPTPPASDTRQD</sequence>
<evidence type="ECO:0000259" key="4">
    <source>
        <dbReference type="Pfam" id="PF00884"/>
    </source>
</evidence>
<feature type="chain" id="PRO_5008884511" evidence="3">
    <location>
        <begin position="22"/>
        <end position="562"/>
    </location>
</feature>
<dbReference type="InterPro" id="IPR000917">
    <property type="entry name" value="Sulfatase_N"/>
</dbReference>
<dbReference type="OrthoDB" id="9786870at2"/>
<evidence type="ECO:0000256" key="3">
    <source>
        <dbReference type="SAM" id="SignalP"/>
    </source>
</evidence>
<dbReference type="Proteomes" id="UP000092698">
    <property type="component" value="Chromosome"/>
</dbReference>
<dbReference type="STRING" id="645517.A6F65_02023"/>
<keyword evidence="6" id="KW-1185">Reference proteome</keyword>
<evidence type="ECO:0000313" key="6">
    <source>
        <dbReference type="Proteomes" id="UP000092698"/>
    </source>
</evidence>
<feature type="signal peptide" evidence="3">
    <location>
        <begin position="1"/>
        <end position="21"/>
    </location>
</feature>
<dbReference type="InterPro" id="IPR040423">
    <property type="entry name" value="PEA_transferase"/>
</dbReference>
<feature type="transmembrane region" description="Helical" evidence="2">
    <location>
        <begin position="65"/>
        <end position="84"/>
    </location>
</feature>
<dbReference type="PANTHER" id="PTHR30443">
    <property type="entry name" value="INNER MEMBRANE PROTEIN"/>
    <property type="match status" value="1"/>
</dbReference>
<feature type="transmembrane region" description="Helical" evidence="2">
    <location>
        <begin position="144"/>
        <end position="160"/>
    </location>
</feature>
<dbReference type="SUPFAM" id="SSF53649">
    <property type="entry name" value="Alkaline phosphatase-like"/>
    <property type="match status" value="1"/>
</dbReference>
<feature type="region of interest" description="Disordered" evidence="1">
    <location>
        <begin position="540"/>
        <end position="562"/>
    </location>
</feature>
<dbReference type="GO" id="GO:0005886">
    <property type="term" value="C:plasma membrane"/>
    <property type="evidence" value="ECO:0007669"/>
    <property type="project" value="UniProtKB-SubCell"/>
</dbReference>
<name>A0A1C7DA01_9SPHN</name>
<feature type="transmembrane region" description="Helical" evidence="2">
    <location>
        <begin position="35"/>
        <end position="58"/>
    </location>
</feature>
<dbReference type="GO" id="GO:0009244">
    <property type="term" value="P:lipopolysaccharide core region biosynthetic process"/>
    <property type="evidence" value="ECO:0007669"/>
    <property type="project" value="TreeGrafter"/>
</dbReference>
<protein>
    <submittedName>
        <fullName evidence="5">Sulfatase</fullName>
    </submittedName>
</protein>
<dbReference type="Pfam" id="PF00884">
    <property type="entry name" value="Sulfatase"/>
    <property type="match status" value="1"/>
</dbReference>
<keyword evidence="2" id="KW-0472">Membrane</keyword>
<dbReference type="KEGG" id="anh:A6F65_02023"/>
<dbReference type="GO" id="GO:0016776">
    <property type="term" value="F:phosphotransferase activity, phosphate group as acceptor"/>
    <property type="evidence" value="ECO:0007669"/>
    <property type="project" value="TreeGrafter"/>
</dbReference>
<keyword evidence="2" id="KW-0812">Transmembrane</keyword>
<dbReference type="RefSeq" id="WP_067790476.1">
    <property type="nucleotide sequence ID" value="NZ_CP016545.1"/>
</dbReference>
<dbReference type="PATRIC" id="fig|645517.4.peg.2006"/>
<feature type="domain" description="Sulfatase N-terminal" evidence="4">
    <location>
        <begin position="209"/>
        <end position="506"/>
    </location>
</feature>
<dbReference type="AlphaFoldDB" id="A0A1C7DA01"/>
<reference evidence="5 6" key="1">
    <citation type="submission" date="2016-07" db="EMBL/GenBank/DDBJ databases">
        <title>Complete genome sequence of Altererythrobacter namhicola JCM 16345T, containing esterase-encoding genes.</title>
        <authorList>
            <person name="Cheng H."/>
            <person name="Wu Y.-H."/>
            <person name="Jian S.-L."/>
            <person name="Huo Y.-Y."/>
            <person name="Wang C.-S."/>
            <person name="Xu X.-W."/>
        </authorList>
    </citation>
    <scope>NUCLEOTIDE SEQUENCE [LARGE SCALE GENOMIC DNA]</scope>
    <source>
        <strain evidence="5 6">JCM 16345</strain>
    </source>
</reference>
<evidence type="ECO:0000313" key="5">
    <source>
        <dbReference type="EMBL" id="ANU08310.1"/>
    </source>
</evidence>
<accession>A0A1C7DA01</accession>
<dbReference type="EMBL" id="CP016545">
    <property type="protein sequence ID" value="ANU08310.1"/>
    <property type="molecule type" value="Genomic_DNA"/>
</dbReference>
<keyword evidence="3" id="KW-0732">Signal</keyword>
<proteinExistence type="predicted"/>
<evidence type="ECO:0000256" key="1">
    <source>
        <dbReference type="SAM" id="MobiDB-lite"/>
    </source>
</evidence>
<keyword evidence="2" id="KW-1133">Transmembrane helix</keyword>
<feature type="transmembrane region" description="Helical" evidence="2">
    <location>
        <begin position="114"/>
        <end position="132"/>
    </location>
</feature>
<dbReference type="Gene3D" id="3.40.720.10">
    <property type="entry name" value="Alkaline Phosphatase, subunit A"/>
    <property type="match status" value="1"/>
</dbReference>
<organism evidence="5 6">
    <name type="scientific">Paraurantiacibacter namhicola</name>
    <dbReference type="NCBI Taxonomy" id="645517"/>
    <lineage>
        <taxon>Bacteria</taxon>
        <taxon>Pseudomonadati</taxon>
        <taxon>Pseudomonadota</taxon>
        <taxon>Alphaproteobacteria</taxon>
        <taxon>Sphingomonadales</taxon>
        <taxon>Erythrobacteraceae</taxon>
        <taxon>Paraurantiacibacter</taxon>
    </lineage>
</organism>
<evidence type="ECO:0000256" key="2">
    <source>
        <dbReference type="SAM" id="Phobius"/>
    </source>
</evidence>
<gene>
    <name evidence="5" type="ORF">A6F65_02023</name>
</gene>
<dbReference type="InterPro" id="IPR017850">
    <property type="entry name" value="Alkaline_phosphatase_core_sf"/>
</dbReference>